<keyword evidence="3 6" id="KW-0812">Transmembrane</keyword>
<gene>
    <name evidence="7" type="ORF">ACFSR5_09735</name>
</gene>
<evidence type="ECO:0000256" key="1">
    <source>
        <dbReference type="ARBA" id="ARBA00004651"/>
    </source>
</evidence>
<reference evidence="8" key="1">
    <citation type="journal article" date="2019" name="Int. J. Syst. Evol. Microbiol.">
        <title>The Global Catalogue of Microorganisms (GCM) 10K type strain sequencing project: providing services to taxonomists for standard genome sequencing and annotation.</title>
        <authorList>
            <consortium name="The Broad Institute Genomics Platform"/>
            <consortium name="The Broad Institute Genome Sequencing Center for Infectious Disease"/>
            <person name="Wu L."/>
            <person name="Ma J."/>
        </authorList>
    </citation>
    <scope>NUCLEOTIDE SEQUENCE [LARGE SCALE GENOMIC DNA]</scope>
    <source>
        <strain evidence="8">KCTC 42662</strain>
    </source>
</reference>
<keyword evidence="5 6" id="KW-0472">Membrane</keyword>
<keyword evidence="8" id="KW-1185">Reference proteome</keyword>
<feature type="transmembrane region" description="Helical" evidence="6">
    <location>
        <begin position="225"/>
        <end position="247"/>
    </location>
</feature>
<evidence type="ECO:0000256" key="4">
    <source>
        <dbReference type="ARBA" id="ARBA00022989"/>
    </source>
</evidence>
<keyword evidence="4 6" id="KW-1133">Transmembrane helix</keyword>
<dbReference type="Proteomes" id="UP001597545">
    <property type="component" value="Unassembled WGS sequence"/>
</dbReference>
<feature type="transmembrane region" description="Helical" evidence="6">
    <location>
        <begin position="36"/>
        <end position="59"/>
    </location>
</feature>
<feature type="transmembrane region" description="Helical" evidence="6">
    <location>
        <begin position="259"/>
        <end position="280"/>
    </location>
</feature>
<dbReference type="NCBIfam" id="TIGR00765">
    <property type="entry name" value="yihY_not_rbn"/>
    <property type="match status" value="1"/>
</dbReference>
<dbReference type="PANTHER" id="PTHR30213:SF1">
    <property type="entry name" value="INNER MEMBRANE PROTEIN YHJD"/>
    <property type="match status" value="1"/>
</dbReference>
<dbReference type="RefSeq" id="WP_380903141.1">
    <property type="nucleotide sequence ID" value="NZ_JBHUEG010000007.1"/>
</dbReference>
<proteinExistence type="predicted"/>
<feature type="transmembrane region" description="Helical" evidence="6">
    <location>
        <begin position="189"/>
        <end position="213"/>
    </location>
</feature>
<comment type="caution">
    <text evidence="7">The sequence shown here is derived from an EMBL/GenBank/DDBJ whole genome shotgun (WGS) entry which is preliminary data.</text>
</comment>
<comment type="subcellular location">
    <subcellularLocation>
        <location evidence="1">Cell membrane</location>
        <topology evidence="1">Multi-pass membrane protein</topology>
    </subcellularLocation>
</comment>
<dbReference type="PIRSF" id="PIRSF035875">
    <property type="entry name" value="RNase_BN"/>
    <property type="match status" value="1"/>
</dbReference>
<evidence type="ECO:0000313" key="7">
    <source>
        <dbReference type="EMBL" id="MFD2547922.1"/>
    </source>
</evidence>
<accession>A0ABW5KFY4</accession>
<feature type="transmembrane region" description="Helical" evidence="6">
    <location>
        <begin position="145"/>
        <end position="177"/>
    </location>
</feature>
<dbReference type="PANTHER" id="PTHR30213">
    <property type="entry name" value="INNER MEMBRANE PROTEIN YHJD"/>
    <property type="match status" value="1"/>
</dbReference>
<dbReference type="InterPro" id="IPR017039">
    <property type="entry name" value="Virul_fac_BrkB"/>
</dbReference>
<name>A0ABW5KFY4_9SPHI</name>
<feature type="transmembrane region" description="Helical" evidence="6">
    <location>
        <begin position="104"/>
        <end position="124"/>
    </location>
</feature>
<evidence type="ECO:0000256" key="5">
    <source>
        <dbReference type="ARBA" id="ARBA00023136"/>
    </source>
</evidence>
<evidence type="ECO:0000256" key="2">
    <source>
        <dbReference type="ARBA" id="ARBA00022475"/>
    </source>
</evidence>
<evidence type="ECO:0000256" key="6">
    <source>
        <dbReference type="SAM" id="Phobius"/>
    </source>
</evidence>
<evidence type="ECO:0000256" key="3">
    <source>
        <dbReference type="ARBA" id="ARBA00022692"/>
    </source>
</evidence>
<protein>
    <submittedName>
        <fullName evidence="7">YihY/virulence factor BrkB family protein</fullName>
    </submittedName>
</protein>
<dbReference type="Pfam" id="PF03631">
    <property type="entry name" value="Virul_fac_BrkB"/>
    <property type="match status" value="1"/>
</dbReference>
<dbReference type="EMBL" id="JBHULR010000003">
    <property type="protein sequence ID" value="MFD2547922.1"/>
    <property type="molecule type" value="Genomic_DNA"/>
</dbReference>
<keyword evidence="2" id="KW-1003">Cell membrane</keyword>
<evidence type="ECO:0000313" key="8">
    <source>
        <dbReference type="Proteomes" id="UP001597545"/>
    </source>
</evidence>
<organism evidence="7 8">
    <name type="scientific">Sphingobacterium suaedae</name>
    <dbReference type="NCBI Taxonomy" id="1686402"/>
    <lineage>
        <taxon>Bacteria</taxon>
        <taxon>Pseudomonadati</taxon>
        <taxon>Bacteroidota</taxon>
        <taxon>Sphingobacteriia</taxon>
        <taxon>Sphingobacteriales</taxon>
        <taxon>Sphingobacteriaceae</taxon>
        <taxon>Sphingobacterium</taxon>
    </lineage>
</organism>
<sequence length="327" mass="36652">MNKHPVGKKLKGFSLLLLDTINDFLDDRCLKKSASLAYYTVFSIGPLILILIWALGFFYGSQLDSPTGARDEIMEELYQLFGRDITNMLDAAIKRISFESRTSIGVYIGVGALIFSSTTIFVDIQNSINEIWRVKPKPKKGWLKIIIDRLISFSMVIGLGFLLMTSLILSSIISILMNYLGNYFPDLDFQLLSLVNSGVSFLVIAALFGFIFAFLPDAKVRFHDILWGAVFTTLLFLLGKSLISYYLTNNATASSYGAAGSVIILLAFVYYSAAILYFGAEFTKRYAIRYGKGIRPRSYAVLVKQTELEIDPDTGLREVVHKNEPIR</sequence>